<comment type="subcellular location">
    <subcellularLocation>
        <location evidence="1">Endomembrane system</location>
        <topology evidence="1">Multi-pass membrane protein</topology>
    </subcellularLocation>
</comment>
<feature type="transmembrane region" description="Helical" evidence="6">
    <location>
        <begin position="7"/>
        <end position="24"/>
    </location>
</feature>
<feature type="domain" description="Fatty acid hydroxylase" evidence="7">
    <location>
        <begin position="81"/>
        <end position="216"/>
    </location>
</feature>
<dbReference type="RefSeq" id="WP_029989483.1">
    <property type="nucleotide sequence ID" value="NZ_ATMJ01000002.1"/>
</dbReference>
<dbReference type="eggNOG" id="COG3000">
    <property type="taxonomic scope" value="Bacteria"/>
</dbReference>
<reference evidence="8 9" key="1">
    <citation type="submission" date="2014-05" db="EMBL/GenBank/DDBJ databases">
        <title>ATOL: Assembling a taxonomically balanced genome-scale reconstruction of the evolutionary history of the Enterobacteriaceae.</title>
        <authorList>
            <person name="Plunkett G.III."/>
            <person name="Neeno-Eckwall E.C."/>
            <person name="Glasner J.D."/>
            <person name="Perna N.T."/>
        </authorList>
    </citation>
    <scope>NUCLEOTIDE SEQUENCE [LARGE SCALE GENOMIC DNA]</scope>
    <source>
        <strain evidence="8 9">ATCC 33301</strain>
    </source>
</reference>
<keyword evidence="4 8" id="KW-0560">Oxidoreductase</keyword>
<comment type="caution">
    <text evidence="8">The sequence shown here is derived from an EMBL/GenBank/DDBJ whole genome shotgun (WGS) entry which is preliminary data.</text>
</comment>
<keyword evidence="9" id="KW-1185">Reference proteome</keyword>
<feature type="transmembrane region" description="Helical" evidence="6">
    <location>
        <begin position="138"/>
        <end position="161"/>
    </location>
</feature>
<evidence type="ECO:0000256" key="1">
    <source>
        <dbReference type="ARBA" id="ARBA00004127"/>
    </source>
</evidence>
<dbReference type="GO" id="GO:0050479">
    <property type="term" value="F:glyceryl-ether monooxygenase activity"/>
    <property type="evidence" value="ECO:0007669"/>
    <property type="project" value="TreeGrafter"/>
</dbReference>
<accession>A0A085JGZ4</accession>
<gene>
    <name evidence="8" type="ORF">GTPT_1672</name>
</gene>
<dbReference type="GO" id="GO:0006643">
    <property type="term" value="P:membrane lipid metabolic process"/>
    <property type="evidence" value="ECO:0007669"/>
    <property type="project" value="TreeGrafter"/>
</dbReference>
<evidence type="ECO:0000256" key="3">
    <source>
        <dbReference type="ARBA" id="ARBA00022989"/>
    </source>
</evidence>
<evidence type="ECO:0000259" key="7">
    <source>
        <dbReference type="Pfam" id="PF04116"/>
    </source>
</evidence>
<evidence type="ECO:0000313" key="9">
    <source>
        <dbReference type="Proteomes" id="UP000028602"/>
    </source>
</evidence>
<keyword evidence="5 6" id="KW-0472">Membrane</keyword>
<dbReference type="PANTHER" id="PTHR21624:SF3">
    <property type="entry name" value="FATTY ACID HYDROXYLASE DOMAIN-CONTAINING PROTEIN"/>
    <property type="match status" value="1"/>
</dbReference>
<evidence type="ECO:0000256" key="2">
    <source>
        <dbReference type="ARBA" id="ARBA00022692"/>
    </source>
</evidence>
<keyword evidence="3 6" id="KW-1133">Transmembrane helix</keyword>
<dbReference type="Pfam" id="PF04116">
    <property type="entry name" value="FA_hydroxylase"/>
    <property type="match status" value="1"/>
</dbReference>
<dbReference type="GO" id="GO:0016020">
    <property type="term" value="C:membrane"/>
    <property type="evidence" value="ECO:0007669"/>
    <property type="project" value="GOC"/>
</dbReference>
<protein>
    <submittedName>
        <fullName evidence="8">Putative sterol desaturase</fullName>
        <ecNumber evidence="8">1.-.-.-</ecNumber>
    </submittedName>
</protein>
<dbReference type="GO" id="GO:0012505">
    <property type="term" value="C:endomembrane system"/>
    <property type="evidence" value="ECO:0007669"/>
    <property type="project" value="UniProtKB-SubCell"/>
</dbReference>
<evidence type="ECO:0000256" key="4">
    <source>
        <dbReference type="ARBA" id="ARBA00023002"/>
    </source>
</evidence>
<dbReference type="InterPro" id="IPR051689">
    <property type="entry name" value="Sterol_desaturase/TMEM195"/>
</dbReference>
<feature type="transmembrane region" description="Helical" evidence="6">
    <location>
        <begin position="73"/>
        <end position="93"/>
    </location>
</feature>
<dbReference type="PANTHER" id="PTHR21624">
    <property type="entry name" value="STEROL DESATURASE-RELATED PROTEIN"/>
    <property type="match status" value="1"/>
</dbReference>
<dbReference type="Proteomes" id="UP000028602">
    <property type="component" value="Unassembled WGS sequence"/>
</dbReference>
<evidence type="ECO:0000313" key="8">
    <source>
        <dbReference type="EMBL" id="KFD19740.1"/>
    </source>
</evidence>
<organism evidence="8 9">
    <name type="scientific">Tatumella ptyseos ATCC 33301</name>
    <dbReference type="NCBI Taxonomy" id="1005995"/>
    <lineage>
        <taxon>Bacteria</taxon>
        <taxon>Pseudomonadati</taxon>
        <taxon>Pseudomonadota</taxon>
        <taxon>Gammaproteobacteria</taxon>
        <taxon>Enterobacterales</taxon>
        <taxon>Erwiniaceae</taxon>
        <taxon>Tatumella</taxon>
    </lineage>
</organism>
<keyword evidence="2 6" id="KW-0812">Transmembrane</keyword>
<evidence type="ECO:0000256" key="6">
    <source>
        <dbReference type="SAM" id="Phobius"/>
    </source>
</evidence>
<dbReference type="EC" id="1.-.-.-" evidence="8"/>
<sequence length="252" mass="29194">MHFITENWLVAWFSLLFFLEVLIYKDIILTGKIKKYWGVNILNFIATKLVSILLIVPLLSISSDNSSHFISSLPYWISIPIGVVLLDLSGYIFHRLSHELEFFWRFHEIHHLDEVLDVSTSLRVHFLEAVSHALLNVLFIYAFGISQECIAAHALISFLFATYHHSRFKLPLNIESKLSLLVTTPGFHEPHHDVNIENNQSNYAFIFPVWNYMFSTYDQNTFKKEWDFGLSYSRDVGAIKSLIKPLSKDGGK</sequence>
<proteinExistence type="predicted"/>
<dbReference type="GO" id="GO:0008610">
    <property type="term" value="P:lipid biosynthetic process"/>
    <property type="evidence" value="ECO:0007669"/>
    <property type="project" value="InterPro"/>
</dbReference>
<name>A0A085JGZ4_9GAMM</name>
<dbReference type="InterPro" id="IPR006694">
    <property type="entry name" value="Fatty_acid_hydroxylase"/>
</dbReference>
<dbReference type="EMBL" id="JMPR01000028">
    <property type="protein sequence ID" value="KFD19740.1"/>
    <property type="molecule type" value="Genomic_DNA"/>
</dbReference>
<feature type="transmembrane region" description="Helical" evidence="6">
    <location>
        <begin position="36"/>
        <end position="61"/>
    </location>
</feature>
<evidence type="ECO:0000256" key="5">
    <source>
        <dbReference type="ARBA" id="ARBA00023136"/>
    </source>
</evidence>
<dbReference type="GO" id="GO:0005506">
    <property type="term" value="F:iron ion binding"/>
    <property type="evidence" value="ECO:0007669"/>
    <property type="project" value="InterPro"/>
</dbReference>
<dbReference type="OrthoDB" id="9770329at2"/>
<dbReference type="AlphaFoldDB" id="A0A085JGZ4"/>